<feature type="compositionally biased region" description="Polar residues" evidence="1">
    <location>
        <begin position="508"/>
        <end position="536"/>
    </location>
</feature>
<dbReference type="FunFam" id="3.30.50.10:FF:000067">
    <property type="entry name" value="GATA transcription factor (Ams2), putative"/>
    <property type="match status" value="1"/>
</dbReference>
<dbReference type="GO" id="GO:0008270">
    <property type="term" value="F:zinc ion binding"/>
    <property type="evidence" value="ECO:0007669"/>
    <property type="project" value="InterPro"/>
</dbReference>
<feature type="compositionally biased region" description="Low complexity" evidence="1">
    <location>
        <begin position="1153"/>
        <end position="1170"/>
    </location>
</feature>
<dbReference type="GO" id="GO:0043565">
    <property type="term" value="F:sequence-specific DNA binding"/>
    <property type="evidence" value="ECO:0007669"/>
    <property type="project" value="InterPro"/>
</dbReference>
<evidence type="ECO:0000256" key="1">
    <source>
        <dbReference type="SAM" id="MobiDB-lite"/>
    </source>
</evidence>
<dbReference type="GO" id="GO:0030466">
    <property type="term" value="P:silent mating-type cassette heterochromatin formation"/>
    <property type="evidence" value="ECO:0007669"/>
    <property type="project" value="TreeGrafter"/>
</dbReference>
<feature type="compositionally biased region" description="Basic and acidic residues" evidence="1">
    <location>
        <begin position="929"/>
        <end position="949"/>
    </location>
</feature>
<accession>A0A1V6TPP2</accession>
<feature type="region of interest" description="Disordered" evidence="1">
    <location>
        <begin position="746"/>
        <end position="1040"/>
    </location>
</feature>
<evidence type="ECO:0000259" key="2">
    <source>
        <dbReference type="Pfam" id="PF25823"/>
    </source>
</evidence>
<dbReference type="InterPro" id="IPR057725">
    <property type="entry name" value="Ams2-SPT21_N"/>
</dbReference>
<evidence type="ECO:0000313" key="4">
    <source>
        <dbReference type="Proteomes" id="UP000191285"/>
    </source>
</evidence>
<dbReference type="AlphaFoldDB" id="A0A1V6TPP2"/>
<dbReference type="PANTHER" id="PTHR39147:SF1">
    <property type="entry name" value="PROTEIN SPT21"/>
    <property type="match status" value="1"/>
</dbReference>
<dbReference type="SUPFAM" id="SSF57716">
    <property type="entry name" value="Glucocorticoid receptor-like (DNA-binding domain)"/>
    <property type="match status" value="1"/>
</dbReference>
<feature type="compositionally biased region" description="Polar residues" evidence="1">
    <location>
        <begin position="803"/>
        <end position="812"/>
    </location>
</feature>
<feature type="region of interest" description="Disordered" evidence="1">
    <location>
        <begin position="1137"/>
        <end position="1170"/>
    </location>
</feature>
<protein>
    <recommendedName>
        <fullName evidence="2">Ams2/SPT21 N-terminal domain-containing protein</fullName>
    </recommendedName>
</protein>
<dbReference type="Pfam" id="PF25823">
    <property type="entry name" value="Ams2-SPT21_N"/>
    <property type="match status" value="1"/>
</dbReference>
<sequence length="1170" mass="128266">MESQDGITVRPMRLKVLYTFDNDNKTNCLARWPHVLDVQTAYLDEQTPVGVIELKTCIQAIVSASPELVAQLGKDYTVYAYDYSEYETPLVGQGMLSWVLASASPTPEAPAHQSKTMVTGRVCKNPLGLFTKGSAQETLEVKLRLVPVPTVMQSEYLDSMQKYRELSSVIPHDFDAQSWTNFMRQNPALLERSRSQHSEAASSPMNHSGIERFHQLLSEGTTQREFSNYHGNESTRSVSPTHSYAPSRVSTPGGTRSSTQQQQSQSKGFTSNDMIRPSSSASMRDNDFQAPSYHQRRGSIMSGYGSGEESTDPQPRKRAKVYQASWPGKSDMNIERQPSSLRVQASTAASVRIHRPTPVNPLLTSEPSNEEPVRPPTPISRPGDHNRRVRPSSSLLREYSAPSTYMSPYAHSDDLIATDQTATSPDDSRYQGLFEPSFSMPSSPPVVESRFPPKSSPNLPPISLDTDSGFMSGGLDDMIDDTATTPVDEGQRPDSNPIETARACSVRSAVQATSPASTVDITPQNTNAVSSQPTKKQNSRPPPARTQSCASSRPSSRAGTQYTPKQLAPAPISQSELEQMLATIPASDPIGPTHPPLVHSQTWAGPMSDCYAQTPGASAPPPTGKRNRKSDSSKQAKRIQTRLESAIRDGQMPPYCENCGSIETPTWRRAWSKEFDGNEQVAKSMMADDNHLLWEVLDKDSNNQVTKFKIYKKSVLEEDVDFVQVLLCNPCGLWLFKAKTMRPENKWNKQPAERIGEKRKRSSRKRKQSGGPLSKPSTRTRSKNGANEVAASSPAPTEASSVQNDEGNTPQLENIHDDGQTEAEDCGGSASKRRRATSAEPPRSSDSPKDRWEGQNAVEALKLAIQSSPARNMESRKVPSADENKLTPKPVRRALFPTSQNEGPLKELGASFVNSCSPRRSPRIASSSRDGKQHQEKENQEPNDDHDLGELFESPSMDFDLPVSPTPRRRNARVNVMQERRNSLPTNSPTASRKREAGAAANAARLTAERLQRVQNGHGSTRSTPRQGRSPNKNASVGLADGILNPETFNSLDGMMLDIFDNANNAPIDLDEVKFSGDDWADWLPSDYVSPTGSEDGPAPSEDLINALLSDPAGMKENLHASEFNIFNFGPTDIPDSGFFSSDATHGDNAGLPSKAQPAQEQQPSEQANL</sequence>
<feature type="compositionally biased region" description="Polar residues" evidence="1">
    <location>
        <begin position="391"/>
        <end position="401"/>
    </location>
</feature>
<dbReference type="GO" id="GO:0000183">
    <property type="term" value="P:rDNA heterochromatin formation"/>
    <property type="evidence" value="ECO:0007669"/>
    <property type="project" value="TreeGrafter"/>
</dbReference>
<dbReference type="InterPro" id="IPR000679">
    <property type="entry name" value="Znf_GATA"/>
</dbReference>
<dbReference type="OrthoDB" id="3199820at2759"/>
<feature type="compositionally biased region" description="Basic residues" evidence="1">
    <location>
        <begin position="757"/>
        <end position="768"/>
    </location>
</feature>
<keyword evidence="4" id="KW-1185">Reference proteome</keyword>
<feature type="region of interest" description="Disordered" evidence="1">
    <location>
        <begin position="419"/>
        <end position="639"/>
    </location>
</feature>
<name>A0A1V6TPP2_9EURO</name>
<organism evidence="3 4">
    <name type="scientific">Penicillium steckii</name>
    <dbReference type="NCBI Taxonomy" id="303698"/>
    <lineage>
        <taxon>Eukaryota</taxon>
        <taxon>Fungi</taxon>
        <taxon>Dikarya</taxon>
        <taxon>Ascomycota</taxon>
        <taxon>Pezizomycotina</taxon>
        <taxon>Eurotiomycetes</taxon>
        <taxon>Eurotiomycetidae</taxon>
        <taxon>Eurotiales</taxon>
        <taxon>Aspergillaceae</taxon>
        <taxon>Penicillium</taxon>
    </lineage>
</organism>
<proteinExistence type="predicted"/>
<feature type="compositionally biased region" description="Polar residues" evidence="1">
    <location>
        <begin position="545"/>
        <end position="564"/>
    </location>
</feature>
<feature type="compositionally biased region" description="Low complexity" evidence="1">
    <location>
        <begin position="915"/>
        <end position="928"/>
    </location>
</feature>
<feature type="compositionally biased region" description="Low complexity" evidence="1">
    <location>
        <begin position="434"/>
        <end position="449"/>
    </location>
</feature>
<dbReference type="Proteomes" id="UP000191285">
    <property type="component" value="Unassembled WGS sequence"/>
</dbReference>
<gene>
    <name evidence="3" type="ORF">PENSTE_c004G04530</name>
</gene>
<feature type="compositionally biased region" description="Basic and acidic residues" evidence="1">
    <location>
        <begin position="873"/>
        <end position="886"/>
    </location>
</feature>
<evidence type="ECO:0000313" key="3">
    <source>
        <dbReference type="EMBL" id="OQE27870.1"/>
    </source>
</evidence>
<feature type="compositionally biased region" description="Polar residues" evidence="1">
    <location>
        <begin position="226"/>
        <end position="244"/>
    </location>
</feature>
<dbReference type="Gene3D" id="3.30.50.10">
    <property type="entry name" value="Erythroid Transcription Factor GATA-1, subunit A"/>
    <property type="match status" value="1"/>
</dbReference>
<feature type="compositionally biased region" description="Basic and acidic residues" evidence="1">
    <location>
        <begin position="746"/>
        <end position="756"/>
    </location>
</feature>
<feature type="compositionally biased region" description="Polar residues" evidence="1">
    <location>
        <begin position="336"/>
        <end position="349"/>
    </location>
</feature>
<feature type="compositionally biased region" description="Polar residues" evidence="1">
    <location>
        <begin position="775"/>
        <end position="785"/>
    </location>
</feature>
<dbReference type="InterPro" id="IPR013088">
    <property type="entry name" value="Znf_NHR/GATA"/>
</dbReference>
<feature type="compositionally biased region" description="Low complexity" evidence="1">
    <location>
        <begin position="788"/>
        <end position="802"/>
    </location>
</feature>
<dbReference type="PANTHER" id="PTHR39147">
    <property type="entry name" value="PROTEIN SPT21"/>
    <property type="match status" value="1"/>
</dbReference>
<feature type="region of interest" description="Disordered" evidence="1">
    <location>
        <begin position="226"/>
        <end position="401"/>
    </location>
</feature>
<dbReference type="CDD" id="cd00202">
    <property type="entry name" value="ZnF_GATA"/>
    <property type="match status" value="1"/>
</dbReference>
<feature type="compositionally biased region" description="Low complexity" evidence="1">
    <location>
        <begin position="250"/>
        <end position="271"/>
    </location>
</feature>
<reference evidence="4" key="1">
    <citation type="journal article" date="2017" name="Nat. Microbiol.">
        <title>Global analysis of biosynthetic gene clusters reveals vast potential of secondary metabolite production in Penicillium species.</title>
        <authorList>
            <person name="Nielsen J.C."/>
            <person name="Grijseels S."/>
            <person name="Prigent S."/>
            <person name="Ji B."/>
            <person name="Dainat J."/>
            <person name="Nielsen K.F."/>
            <person name="Frisvad J.C."/>
            <person name="Workman M."/>
            <person name="Nielsen J."/>
        </authorList>
    </citation>
    <scope>NUCLEOTIDE SEQUENCE [LARGE SCALE GENOMIC DNA]</scope>
    <source>
        <strain evidence="4">IBT 24891</strain>
    </source>
</reference>
<comment type="caution">
    <text evidence="3">The sequence shown here is derived from an EMBL/GenBank/DDBJ whole genome shotgun (WGS) entry which is preliminary data.</text>
</comment>
<feature type="domain" description="Ams2/SPT21 N-terminal" evidence="2">
    <location>
        <begin position="7"/>
        <end position="148"/>
    </location>
</feature>
<dbReference type="GO" id="GO:0006357">
    <property type="term" value="P:regulation of transcription by RNA polymerase II"/>
    <property type="evidence" value="ECO:0007669"/>
    <property type="project" value="TreeGrafter"/>
</dbReference>
<feature type="compositionally biased region" description="Polar residues" evidence="1">
    <location>
        <begin position="1013"/>
        <end position="1035"/>
    </location>
</feature>
<dbReference type="InterPro" id="IPR042403">
    <property type="entry name" value="Spt21/Ams2"/>
</dbReference>
<dbReference type="EMBL" id="MLKD01000004">
    <property type="protein sequence ID" value="OQE27870.1"/>
    <property type="molecule type" value="Genomic_DNA"/>
</dbReference>